<protein>
    <submittedName>
        <fullName evidence="1">Uncharacterized protein</fullName>
    </submittedName>
</protein>
<sequence>MVSSPLFSLERLKQETEENSRDVNLITATQLLQKPAASVRGKLPPICMLFRE</sequence>
<dbReference type="AlphaFoldDB" id="A0A0E9QGA1"/>
<reference evidence="1" key="1">
    <citation type="submission" date="2014-11" db="EMBL/GenBank/DDBJ databases">
        <authorList>
            <person name="Amaro Gonzalez C."/>
        </authorList>
    </citation>
    <scope>NUCLEOTIDE SEQUENCE</scope>
</reference>
<evidence type="ECO:0000313" key="1">
    <source>
        <dbReference type="EMBL" id="JAH15148.1"/>
    </source>
</evidence>
<reference evidence="1" key="2">
    <citation type="journal article" date="2015" name="Fish Shellfish Immunol.">
        <title>Early steps in the European eel (Anguilla anguilla)-Vibrio vulnificus interaction in the gills: Role of the RtxA13 toxin.</title>
        <authorList>
            <person name="Callol A."/>
            <person name="Pajuelo D."/>
            <person name="Ebbesson L."/>
            <person name="Teles M."/>
            <person name="MacKenzie S."/>
            <person name="Amaro C."/>
        </authorList>
    </citation>
    <scope>NUCLEOTIDE SEQUENCE</scope>
</reference>
<proteinExistence type="predicted"/>
<dbReference type="EMBL" id="GBXM01093429">
    <property type="protein sequence ID" value="JAH15148.1"/>
    <property type="molecule type" value="Transcribed_RNA"/>
</dbReference>
<name>A0A0E9QGA1_ANGAN</name>
<organism evidence="1">
    <name type="scientific">Anguilla anguilla</name>
    <name type="common">European freshwater eel</name>
    <name type="synonym">Muraena anguilla</name>
    <dbReference type="NCBI Taxonomy" id="7936"/>
    <lineage>
        <taxon>Eukaryota</taxon>
        <taxon>Metazoa</taxon>
        <taxon>Chordata</taxon>
        <taxon>Craniata</taxon>
        <taxon>Vertebrata</taxon>
        <taxon>Euteleostomi</taxon>
        <taxon>Actinopterygii</taxon>
        <taxon>Neopterygii</taxon>
        <taxon>Teleostei</taxon>
        <taxon>Anguilliformes</taxon>
        <taxon>Anguillidae</taxon>
        <taxon>Anguilla</taxon>
    </lineage>
</organism>
<accession>A0A0E9QGA1</accession>